<keyword evidence="3" id="KW-1185">Reference proteome</keyword>
<sequence length="64" mass="7630">MPFLFSHHSCRSLRFDHNKPITHRHKLKNKPSQTKPNQLIPILFHVLFYILIGSYTILLFDNSK</sequence>
<reference evidence="2" key="1">
    <citation type="submission" date="2013-11" db="EMBL/GenBank/DDBJ databases">
        <title>Genome sequence of the fusiform rust pathogen reveals effectors for host alternation and coevolution with pine.</title>
        <authorList>
            <consortium name="DOE Joint Genome Institute"/>
            <person name="Smith K."/>
            <person name="Pendleton A."/>
            <person name="Kubisiak T."/>
            <person name="Anderson C."/>
            <person name="Salamov A."/>
            <person name="Aerts A."/>
            <person name="Riley R."/>
            <person name="Clum A."/>
            <person name="Lindquist E."/>
            <person name="Ence D."/>
            <person name="Campbell M."/>
            <person name="Kronenberg Z."/>
            <person name="Feau N."/>
            <person name="Dhillon B."/>
            <person name="Hamelin R."/>
            <person name="Burleigh J."/>
            <person name="Smith J."/>
            <person name="Yandell M."/>
            <person name="Nelson C."/>
            <person name="Grigoriev I."/>
            <person name="Davis J."/>
        </authorList>
    </citation>
    <scope>NUCLEOTIDE SEQUENCE</scope>
    <source>
        <strain evidence="2">G11</strain>
    </source>
</reference>
<organism evidence="2 3">
    <name type="scientific">Cronartium quercuum f. sp. fusiforme G11</name>
    <dbReference type="NCBI Taxonomy" id="708437"/>
    <lineage>
        <taxon>Eukaryota</taxon>
        <taxon>Fungi</taxon>
        <taxon>Dikarya</taxon>
        <taxon>Basidiomycota</taxon>
        <taxon>Pucciniomycotina</taxon>
        <taxon>Pucciniomycetes</taxon>
        <taxon>Pucciniales</taxon>
        <taxon>Coleosporiaceae</taxon>
        <taxon>Cronartium</taxon>
    </lineage>
</organism>
<protein>
    <submittedName>
        <fullName evidence="2">Uncharacterized protein</fullName>
    </submittedName>
</protein>
<evidence type="ECO:0000313" key="3">
    <source>
        <dbReference type="Proteomes" id="UP000886653"/>
    </source>
</evidence>
<keyword evidence="1" id="KW-1133">Transmembrane helix</keyword>
<feature type="non-terminal residue" evidence="2">
    <location>
        <position position="64"/>
    </location>
</feature>
<proteinExistence type="predicted"/>
<keyword evidence="1" id="KW-0472">Membrane</keyword>
<name>A0A9P6NLB7_9BASI</name>
<accession>A0A9P6NLB7</accession>
<dbReference type="EMBL" id="MU167230">
    <property type="protein sequence ID" value="KAG0149160.1"/>
    <property type="molecule type" value="Genomic_DNA"/>
</dbReference>
<dbReference type="Proteomes" id="UP000886653">
    <property type="component" value="Unassembled WGS sequence"/>
</dbReference>
<evidence type="ECO:0000313" key="2">
    <source>
        <dbReference type="EMBL" id="KAG0149160.1"/>
    </source>
</evidence>
<evidence type="ECO:0000256" key="1">
    <source>
        <dbReference type="SAM" id="Phobius"/>
    </source>
</evidence>
<dbReference type="AlphaFoldDB" id="A0A9P6NLB7"/>
<comment type="caution">
    <text evidence="2">The sequence shown here is derived from an EMBL/GenBank/DDBJ whole genome shotgun (WGS) entry which is preliminary data.</text>
</comment>
<gene>
    <name evidence="2" type="ORF">CROQUDRAFT_653981</name>
</gene>
<feature type="transmembrane region" description="Helical" evidence="1">
    <location>
        <begin position="39"/>
        <end position="60"/>
    </location>
</feature>
<keyword evidence="1" id="KW-0812">Transmembrane</keyword>